<dbReference type="EMBL" id="AUWY01000118">
    <property type="protein sequence ID" value="EQB30655.1"/>
    <property type="molecule type" value="Genomic_DNA"/>
</dbReference>
<proteinExistence type="predicted"/>
<reference evidence="1 2" key="1">
    <citation type="journal article" date="2013" name="Genome Announc.">
        <title>Draft Genome Sequence of Sphingobium ummariense Strain RL-3, a Hexachlorocyclohexane-Degrading Bacterium.</title>
        <authorList>
            <person name="Kohli P."/>
            <person name="Dua A."/>
            <person name="Sangwan N."/>
            <person name="Oldach P."/>
            <person name="Khurana J.P."/>
            <person name="Lal R."/>
        </authorList>
    </citation>
    <scope>NUCLEOTIDE SEQUENCE [LARGE SCALE GENOMIC DNA]</scope>
    <source>
        <strain evidence="1 2">RL-3</strain>
    </source>
</reference>
<protein>
    <submittedName>
        <fullName evidence="1">Uncharacterized protein</fullName>
    </submittedName>
</protein>
<name>T0IPB2_9SPHN</name>
<evidence type="ECO:0000313" key="1">
    <source>
        <dbReference type="EMBL" id="EQB30655.1"/>
    </source>
</evidence>
<organism evidence="1 2">
    <name type="scientific">Sphingobium ummariense RL-3</name>
    <dbReference type="NCBI Taxonomy" id="1346791"/>
    <lineage>
        <taxon>Bacteria</taxon>
        <taxon>Pseudomonadati</taxon>
        <taxon>Pseudomonadota</taxon>
        <taxon>Alphaproteobacteria</taxon>
        <taxon>Sphingomonadales</taxon>
        <taxon>Sphingomonadaceae</taxon>
        <taxon>Sphingobium</taxon>
    </lineage>
</organism>
<accession>T0IPB2</accession>
<gene>
    <name evidence="1" type="ORF">M529_18090</name>
</gene>
<evidence type="ECO:0000313" key="2">
    <source>
        <dbReference type="Proteomes" id="UP000015523"/>
    </source>
</evidence>
<dbReference type="AlphaFoldDB" id="T0IPB2"/>
<sequence>MRSRYRLSREETVTALQVLLELPDVEIEAR</sequence>
<keyword evidence="2" id="KW-1185">Reference proteome</keyword>
<dbReference type="Proteomes" id="UP000015523">
    <property type="component" value="Unassembled WGS sequence"/>
</dbReference>
<dbReference type="STRING" id="1346791.M529_18090"/>
<comment type="caution">
    <text evidence="1">The sequence shown here is derived from an EMBL/GenBank/DDBJ whole genome shotgun (WGS) entry which is preliminary data.</text>
</comment>